<dbReference type="AlphaFoldDB" id="I3SN96"/>
<reference evidence="1" key="1">
    <citation type="submission" date="2012-05" db="EMBL/GenBank/DDBJ databases">
        <authorList>
            <person name="Krishnakumar V."/>
            <person name="Cheung F."/>
            <person name="Xiao Y."/>
            <person name="Chan A."/>
            <person name="Moskal W.A."/>
            <person name="Town C.D."/>
        </authorList>
    </citation>
    <scope>NUCLEOTIDE SEQUENCE</scope>
</reference>
<proteinExistence type="evidence at transcript level"/>
<accession>I3SN96</accession>
<protein>
    <submittedName>
        <fullName evidence="1">Uncharacterized protein</fullName>
    </submittedName>
</protein>
<sequence>MQELSSSIVLLRELMMRLYWMLSIKWVKKNFLPVNLKLKLSERRTCLNFYLKRK</sequence>
<evidence type="ECO:0000313" key="1">
    <source>
        <dbReference type="EMBL" id="AFK41738.1"/>
    </source>
</evidence>
<organism evidence="1">
    <name type="scientific">Lotus japonicus</name>
    <name type="common">Lotus corniculatus var. japonicus</name>
    <dbReference type="NCBI Taxonomy" id="34305"/>
    <lineage>
        <taxon>Eukaryota</taxon>
        <taxon>Viridiplantae</taxon>
        <taxon>Streptophyta</taxon>
        <taxon>Embryophyta</taxon>
        <taxon>Tracheophyta</taxon>
        <taxon>Spermatophyta</taxon>
        <taxon>Magnoliopsida</taxon>
        <taxon>eudicotyledons</taxon>
        <taxon>Gunneridae</taxon>
        <taxon>Pentapetalae</taxon>
        <taxon>rosids</taxon>
        <taxon>fabids</taxon>
        <taxon>Fabales</taxon>
        <taxon>Fabaceae</taxon>
        <taxon>Papilionoideae</taxon>
        <taxon>50 kb inversion clade</taxon>
        <taxon>NPAAA clade</taxon>
        <taxon>Hologalegina</taxon>
        <taxon>robinioid clade</taxon>
        <taxon>Loteae</taxon>
        <taxon>Lotus</taxon>
    </lineage>
</organism>
<name>I3SN96_LOTJA</name>
<dbReference type="EMBL" id="BT141944">
    <property type="protein sequence ID" value="AFK41738.1"/>
    <property type="molecule type" value="mRNA"/>
</dbReference>